<protein>
    <submittedName>
        <fullName evidence="1">Uncharacterized protein</fullName>
    </submittedName>
</protein>
<dbReference type="Proteomes" id="UP000315295">
    <property type="component" value="Unassembled WGS sequence"/>
</dbReference>
<evidence type="ECO:0000313" key="2">
    <source>
        <dbReference type="Proteomes" id="UP000315295"/>
    </source>
</evidence>
<reference evidence="1 2" key="1">
    <citation type="journal article" date="2019" name="G3 (Bethesda)">
        <title>Sequencing of a Wild Apple (Malus baccata) Genome Unravels the Differences Between Cultivated and Wild Apple Species Regarding Disease Resistance and Cold Tolerance.</title>
        <authorList>
            <person name="Chen X."/>
        </authorList>
    </citation>
    <scope>NUCLEOTIDE SEQUENCE [LARGE SCALE GENOMIC DNA]</scope>
    <source>
        <strain evidence="2">cv. Shandingzi</strain>
        <tissue evidence="1">Leaves</tissue>
    </source>
</reference>
<accession>A0A540N1J6</accession>
<evidence type="ECO:0000313" key="1">
    <source>
        <dbReference type="EMBL" id="TQE04921.1"/>
    </source>
</evidence>
<sequence>MLERPRRCCEGTAMGVIILYFQSGLGIDPLTGNQIAMAGIDRCPGHGRGLRALLLQPHLRKRLHRGDEVALLVVAEEAFTGVLDSGKGQMNAIAEWLKEFSRDDLLKLMAKGSVL</sequence>
<comment type="caution">
    <text evidence="1">The sequence shown here is derived from an EMBL/GenBank/DDBJ whole genome shotgun (WGS) entry which is preliminary data.</text>
</comment>
<gene>
    <name evidence="1" type="ORF">C1H46_009392</name>
</gene>
<dbReference type="EMBL" id="VIEB01000131">
    <property type="protein sequence ID" value="TQE04921.1"/>
    <property type="molecule type" value="Genomic_DNA"/>
</dbReference>
<name>A0A540N1J6_MALBA</name>
<dbReference type="AlphaFoldDB" id="A0A540N1J6"/>
<proteinExistence type="predicted"/>
<keyword evidence="2" id="KW-1185">Reference proteome</keyword>
<organism evidence="1 2">
    <name type="scientific">Malus baccata</name>
    <name type="common">Siberian crab apple</name>
    <name type="synonym">Pyrus baccata</name>
    <dbReference type="NCBI Taxonomy" id="106549"/>
    <lineage>
        <taxon>Eukaryota</taxon>
        <taxon>Viridiplantae</taxon>
        <taxon>Streptophyta</taxon>
        <taxon>Embryophyta</taxon>
        <taxon>Tracheophyta</taxon>
        <taxon>Spermatophyta</taxon>
        <taxon>Magnoliopsida</taxon>
        <taxon>eudicotyledons</taxon>
        <taxon>Gunneridae</taxon>
        <taxon>Pentapetalae</taxon>
        <taxon>rosids</taxon>
        <taxon>fabids</taxon>
        <taxon>Rosales</taxon>
        <taxon>Rosaceae</taxon>
        <taxon>Amygdaloideae</taxon>
        <taxon>Maleae</taxon>
        <taxon>Malus</taxon>
    </lineage>
</organism>